<evidence type="ECO:0008006" key="4">
    <source>
        <dbReference type="Google" id="ProtNLM"/>
    </source>
</evidence>
<dbReference type="RefSeq" id="WP_146827418.1">
    <property type="nucleotide sequence ID" value="NZ_BAAAYQ010000001.1"/>
</dbReference>
<keyword evidence="1" id="KW-1133">Transmembrane helix</keyword>
<dbReference type="Pfam" id="PF04464">
    <property type="entry name" value="Glyphos_transf"/>
    <property type="match status" value="1"/>
</dbReference>
<accession>A0A512HVR7</accession>
<dbReference type="SUPFAM" id="SSF53756">
    <property type="entry name" value="UDP-Glycosyltransferase/glycogen phosphorylase"/>
    <property type="match status" value="1"/>
</dbReference>
<dbReference type="GO" id="GO:0047355">
    <property type="term" value="F:CDP-glycerol glycerophosphotransferase activity"/>
    <property type="evidence" value="ECO:0007669"/>
    <property type="project" value="InterPro"/>
</dbReference>
<gene>
    <name evidence="2" type="ORF">AFL01nite_18710</name>
</gene>
<evidence type="ECO:0000256" key="1">
    <source>
        <dbReference type="SAM" id="Phobius"/>
    </source>
</evidence>
<proteinExistence type="predicted"/>
<keyword evidence="1" id="KW-0812">Transmembrane</keyword>
<keyword evidence="1" id="KW-0472">Membrane</keyword>
<evidence type="ECO:0000313" key="3">
    <source>
        <dbReference type="Proteomes" id="UP000321769"/>
    </source>
</evidence>
<reference evidence="2 3" key="1">
    <citation type="submission" date="2019-07" db="EMBL/GenBank/DDBJ databases">
        <title>Whole genome shotgun sequence of Aeromicrobium flavum NBRC 107625.</title>
        <authorList>
            <person name="Hosoyama A."/>
            <person name="Uohara A."/>
            <person name="Ohji S."/>
            <person name="Ichikawa N."/>
        </authorList>
    </citation>
    <scope>NUCLEOTIDE SEQUENCE [LARGE SCALE GENOMIC DNA]</scope>
    <source>
        <strain evidence="2 3">NBRC 107625</strain>
    </source>
</reference>
<name>A0A512HVR7_9ACTN</name>
<protein>
    <recommendedName>
        <fullName evidence="4">Glycosyl transferase</fullName>
    </recommendedName>
</protein>
<dbReference type="InterPro" id="IPR007554">
    <property type="entry name" value="Glycerophosphate_synth"/>
</dbReference>
<organism evidence="2 3">
    <name type="scientific">Aeromicrobium flavum</name>
    <dbReference type="NCBI Taxonomy" id="416568"/>
    <lineage>
        <taxon>Bacteria</taxon>
        <taxon>Bacillati</taxon>
        <taxon>Actinomycetota</taxon>
        <taxon>Actinomycetes</taxon>
        <taxon>Propionibacteriales</taxon>
        <taxon>Nocardioidaceae</taxon>
        <taxon>Aeromicrobium</taxon>
    </lineage>
</organism>
<comment type="caution">
    <text evidence="2">The sequence shown here is derived from an EMBL/GenBank/DDBJ whole genome shotgun (WGS) entry which is preliminary data.</text>
</comment>
<feature type="transmembrane region" description="Helical" evidence="1">
    <location>
        <begin position="38"/>
        <end position="58"/>
    </location>
</feature>
<dbReference type="Proteomes" id="UP000321769">
    <property type="component" value="Unassembled WGS sequence"/>
</dbReference>
<feature type="transmembrane region" description="Helical" evidence="1">
    <location>
        <begin position="137"/>
        <end position="157"/>
    </location>
</feature>
<sequence>MSDEKLSAVARLRRRHERWADDLRHRFRTDVPTRDRTLAWSSAGLVAVGALALVARALVHDVGVPEVAAAVIAVGIVRAAMLRPATPPHVHGLPGAPEPEVCPAPEPRDRGPFVVAVRWIGALTALAVAVAPVQVVAVAFVALLVAAVPVVADKLVLWQARRELRRALAAWEPRFVLGYGGYGGGPIHVGMWEPHLLASGDRGVIVGLREHYCAELRAAIRPAMPWIATGSDVLGDMRALTVPTITTFFYVHNAPGHLKLMGIRSVRHVWLGHGDSDKAGSHHPRHLRFDVLVASGEAAVERYARHGVEIPRERFVLLGRPQSGDVLPAAQPVTEVARPTVLYAPTWVGNGQQTGFSSMPLAGRILRTLLDAGVDVVFRPHPVFLRDPYWSAKLVELNEILRADHDDPATPGRHAWGEEAVRDWSVTACMNHADALVSDVSSVVSDWLASGKPYLMVSMVHRLDEFVDAVPVAAGGYRVDRTLAGLPEVLDEMLRHDPMAEQRRRLKVHVLGEYAGDESARAFSAWVHEMAHTPMVRD</sequence>
<dbReference type="GO" id="GO:0016020">
    <property type="term" value="C:membrane"/>
    <property type="evidence" value="ECO:0007669"/>
    <property type="project" value="InterPro"/>
</dbReference>
<dbReference type="InterPro" id="IPR043148">
    <property type="entry name" value="TagF_C"/>
</dbReference>
<dbReference type="Gene3D" id="3.40.50.12580">
    <property type="match status" value="1"/>
</dbReference>
<evidence type="ECO:0000313" key="2">
    <source>
        <dbReference type="EMBL" id="GEO89544.1"/>
    </source>
</evidence>
<dbReference type="EMBL" id="BJZQ01000008">
    <property type="protein sequence ID" value="GEO89544.1"/>
    <property type="molecule type" value="Genomic_DNA"/>
</dbReference>
<keyword evidence="3" id="KW-1185">Reference proteome</keyword>
<dbReference type="AlphaFoldDB" id="A0A512HVR7"/>
<dbReference type="OrthoDB" id="7806295at2"/>